<accession>A0AA86RNU4</accession>
<evidence type="ECO:0000313" key="2">
    <source>
        <dbReference type="EMBL" id="CAL6103000.1"/>
    </source>
</evidence>
<reference evidence="1" key="1">
    <citation type="submission" date="2023-06" db="EMBL/GenBank/DDBJ databases">
        <authorList>
            <person name="Kurt Z."/>
        </authorList>
    </citation>
    <scope>NUCLEOTIDE SEQUENCE</scope>
</reference>
<proteinExistence type="predicted"/>
<gene>
    <name evidence="1" type="ORF">HINF_LOCUS64568</name>
    <name evidence="2" type="ORF">HINF_LOCUS71934</name>
</gene>
<evidence type="ECO:0000313" key="3">
    <source>
        <dbReference type="Proteomes" id="UP001642409"/>
    </source>
</evidence>
<protein>
    <submittedName>
        <fullName evidence="2">Hypothetical_protein</fullName>
    </submittedName>
</protein>
<organism evidence="1">
    <name type="scientific">Hexamita inflata</name>
    <dbReference type="NCBI Taxonomy" id="28002"/>
    <lineage>
        <taxon>Eukaryota</taxon>
        <taxon>Metamonada</taxon>
        <taxon>Diplomonadida</taxon>
        <taxon>Hexamitidae</taxon>
        <taxon>Hexamitinae</taxon>
        <taxon>Hexamita</taxon>
    </lineage>
</organism>
<dbReference type="AlphaFoldDB" id="A0AA86RNU4"/>
<evidence type="ECO:0000313" key="1">
    <source>
        <dbReference type="EMBL" id="CAI9976923.1"/>
    </source>
</evidence>
<sequence>MELHGDNSRMPRCEQTQLIKFTPMQRHIPQILRQIDGRKSIGEKYFSLVKNSEYVPGYMYQYTRCSFEGSLSTQTSMPLPATNQKLMDLKYLLKSTKETIAKVEVRIQRLNGFCDTTQRNIEIVAKNQLSLYSQVK</sequence>
<comment type="caution">
    <text evidence="1">The sequence shown here is derived from an EMBL/GenBank/DDBJ whole genome shotgun (WGS) entry which is preliminary data.</text>
</comment>
<keyword evidence="3" id="KW-1185">Reference proteome</keyword>
<dbReference type="EMBL" id="CATOUU010001175">
    <property type="protein sequence ID" value="CAI9976923.1"/>
    <property type="molecule type" value="Genomic_DNA"/>
</dbReference>
<name>A0AA86RNU4_9EUKA</name>
<dbReference type="EMBL" id="CAXDID020000561">
    <property type="protein sequence ID" value="CAL6103000.1"/>
    <property type="molecule type" value="Genomic_DNA"/>
</dbReference>
<reference evidence="2 3" key="2">
    <citation type="submission" date="2024-07" db="EMBL/GenBank/DDBJ databases">
        <authorList>
            <person name="Akdeniz Z."/>
        </authorList>
    </citation>
    <scope>NUCLEOTIDE SEQUENCE [LARGE SCALE GENOMIC DNA]</scope>
</reference>
<dbReference type="Proteomes" id="UP001642409">
    <property type="component" value="Unassembled WGS sequence"/>
</dbReference>